<keyword evidence="1" id="KW-0472">Membrane</keyword>
<proteinExistence type="predicted"/>
<dbReference type="Gene3D" id="1.10.10.10">
    <property type="entry name" value="Winged helix-like DNA-binding domain superfamily/Winged helix DNA-binding domain"/>
    <property type="match status" value="1"/>
</dbReference>
<evidence type="ECO:0008006" key="4">
    <source>
        <dbReference type="Google" id="ProtNLM"/>
    </source>
</evidence>
<gene>
    <name evidence="2" type="ORF">BMF97_06505</name>
</gene>
<evidence type="ECO:0000313" key="2">
    <source>
        <dbReference type="EMBL" id="OOH96006.1"/>
    </source>
</evidence>
<comment type="caution">
    <text evidence="2">The sequence shown here is derived from an EMBL/GenBank/DDBJ whole genome shotgun (WGS) entry which is preliminary data.</text>
</comment>
<protein>
    <recommendedName>
        <fullName evidence="4">HTH luxR-type domain-containing protein</fullName>
    </recommendedName>
</protein>
<evidence type="ECO:0000256" key="1">
    <source>
        <dbReference type="SAM" id="Phobius"/>
    </source>
</evidence>
<dbReference type="STRING" id="238.BBD35_15605"/>
<organism evidence="2 3">
    <name type="scientific">Elizabethkingia meningoseptica</name>
    <name type="common">Chryseobacterium meningosepticum</name>
    <dbReference type="NCBI Taxonomy" id="238"/>
    <lineage>
        <taxon>Bacteria</taxon>
        <taxon>Pseudomonadati</taxon>
        <taxon>Bacteroidota</taxon>
        <taxon>Flavobacteriia</taxon>
        <taxon>Flavobacteriales</taxon>
        <taxon>Weeksellaceae</taxon>
        <taxon>Elizabethkingia</taxon>
    </lineage>
</organism>
<evidence type="ECO:0000313" key="3">
    <source>
        <dbReference type="Proteomes" id="UP000188947"/>
    </source>
</evidence>
<reference evidence="2 3" key="1">
    <citation type="submission" date="2016-11" db="EMBL/GenBank/DDBJ databases">
        <title>Genome sequence and comparative genomic analysis of clinical strain Elizabethkingia meningoseptica 61421 PRCM.</title>
        <authorList>
            <person name="Wang M."/>
            <person name="Hu S."/>
            <person name="Cao L."/>
            <person name="Jiang T."/>
            <person name="Zhou Y."/>
            <person name="Ming D."/>
        </authorList>
    </citation>
    <scope>NUCLEOTIDE SEQUENCE [LARGE SCALE GENOMIC DNA]</scope>
    <source>
        <strain evidence="2 3">61421 PRCM</strain>
    </source>
</reference>
<dbReference type="GO" id="GO:0003677">
    <property type="term" value="F:DNA binding"/>
    <property type="evidence" value="ECO:0007669"/>
    <property type="project" value="InterPro"/>
</dbReference>
<sequence>MRNEDHNKKRTTCLLVGTLIILATSINVYIYQKIKNIQIPKAAPPDKDIKPKEKDKISKEKLNEIIELAKKNDSTFLMKFQEAYPEFISKLLEINPKLDNLDLAFCALIKLNFSAKEIAAYTFIQHASVQQRKRRMRKKLNISSEIDLYMFFNDL</sequence>
<dbReference type="InterPro" id="IPR016032">
    <property type="entry name" value="Sig_transdc_resp-reg_C-effctor"/>
</dbReference>
<dbReference type="GO" id="GO:0006355">
    <property type="term" value="P:regulation of DNA-templated transcription"/>
    <property type="evidence" value="ECO:0007669"/>
    <property type="project" value="InterPro"/>
</dbReference>
<name>A0A1V3U0J5_ELIME</name>
<accession>A0A1V3U0J5</accession>
<dbReference type="AlphaFoldDB" id="A0A1V3U0J5"/>
<dbReference type="Proteomes" id="UP000188947">
    <property type="component" value="Unassembled WGS sequence"/>
</dbReference>
<keyword evidence="1" id="KW-0812">Transmembrane</keyword>
<dbReference type="EMBL" id="MPOG01000008">
    <property type="protein sequence ID" value="OOH96006.1"/>
    <property type="molecule type" value="Genomic_DNA"/>
</dbReference>
<dbReference type="OrthoDB" id="1017207at2"/>
<dbReference type="SUPFAM" id="SSF46894">
    <property type="entry name" value="C-terminal effector domain of the bipartite response regulators"/>
    <property type="match status" value="1"/>
</dbReference>
<dbReference type="RefSeq" id="WP_069214648.1">
    <property type="nucleotide sequence ID" value="NZ_CP016378.1"/>
</dbReference>
<feature type="transmembrane region" description="Helical" evidence="1">
    <location>
        <begin position="12"/>
        <end position="31"/>
    </location>
</feature>
<dbReference type="eggNOG" id="COG2771">
    <property type="taxonomic scope" value="Bacteria"/>
</dbReference>
<keyword evidence="3" id="KW-1185">Reference proteome</keyword>
<keyword evidence="1" id="KW-1133">Transmembrane helix</keyword>
<dbReference type="InterPro" id="IPR036388">
    <property type="entry name" value="WH-like_DNA-bd_sf"/>
</dbReference>